<feature type="non-terminal residue" evidence="2">
    <location>
        <position position="1"/>
    </location>
</feature>
<evidence type="ECO:0000313" key="3">
    <source>
        <dbReference type="Proteomes" id="UP000269945"/>
    </source>
</evidence>
<dbReference type="AlphaFoldDB" id="A0A9X9PU35"/>
<feature type="region of interest" description="Disordered" evidence="1">
    <location>
        <begin position="89"/>
        <end position="142"/>
    </location>
</feature>
<evidence type="ECO:0000256" key="1">
    <source>
        <dbReference type="SAM" id="MobiDB-lite"/>
    </source>
</evidence>
<name>A0A9X9PU35_GULGU</name>
<organism evidence="2 3">
    <name type="scientific">Gulo gulo</name>
    <name type="common">Wolverine</name>
    <name type="synonym">Gluton</name>
    <dbReference type="NCBI Taxonomy" id="48420"/>
    <lineage>
        <taxon>Eukaryota</taxon>
        <taxon>Metazoa</taxon>
        <taxon>Chordata</taxon>
        <taxon>Craniata</taxon>
        <taxon>Vertebrata</taxon>
        <taxon>Euteleostomi</taxon>
        <taxon>Mammalia</taxon>
        <taxon>Eutheria</taxon>
        <taxon>Laurasiatheria</taxon>
        <taxon>Carnivora</taxon>
        <taxon>Caniformia</taxon>
        <taxon>Musteloidea</taxon>
        <taxon>Mustelidae</taxon>
        <taxon>Guloninae</taxon>
        <taxon>Gulo</taxon>
    </lineage>
</organism>
<sequence>GDPTAEAAAEAEFLHSTGDSSGYKLGPNVPDSTALAAKATGTWSSPTAGGDTACLLHSGLWAKHSAILRNRAKRTGTCPVLYHLGLYHQEGQRQQGQSLNRKMPRSSSSRLEPPLTGQSQKPDFQSPGPSARSWSWQMQARD</sequence>
<gene>
    <name evidence="2" type="ORF">BN2614_LOCUS1</name>
</gene>
<protein>
    <submittedName>
        <fullName evidence="2">Uncharacterized protein</fullName>
    </submittedName>
</protein>
<comment type="caution">
    <text evidence="2">The sequence shown here is derived from an EMBL/GenBank/DDBJ whole genome shotgun (WGS) entry which is preliminary data.</text>
</comment>
<proteinExistence type="predicted"/>
<feature type="compositionally biased region" description="Polar residues" evidence="1">
    <location>
        <begin position="132"/>
        <end position="142"/>
    </location>
</feature>
<accession>A0A9X9PU35</accession>
<keyword evidence="3" id="KW-1185">Reference proteome</keyword>
<reference evidence="2 3" key="1">
    <citation type="submission" date="2018-10" db="EMBL/GenBank/DDBJ databases">
        <authorList>
            <person name="Ekblom R."/>
            <person name="Jareborg N."/>
        </authorList>
    </citation>
    <scope>NUCLEOTIDE SEQUENCE [LARGE SCALE GENOMIC DNA]</scope>
    <source>
        <tissue evidence="2">Muscle</tissue>
    </source>
</reference>
<evidence type="ECO:0000313" key="2">
    <source>
        <dbReference type="EMBL" id="VCW66347.1"/>
    </source>
</evidence>
<dbReference type="Proteomes" id="UP000269945">
    <property type="component" value="Unassembled WGS sequence"/>
</dbReference>
<dbReference type="EMBL" id="CYRY02001710">
    <property type="protein sequence ID" value="VCW66347.1"/>
    <property type="molecule type" value="Genomic_DNA"/>
</dbReference>